<organism evidence="1 2">
    <name type="scientific">Paraburkholderia caribensis MBA4</name>
    <dbReference type="NCBI Taxonomy" id="1323664"/>
    <lineage>
        <taxon>Bacteria</taxon>
        <taxon>Pseudomonadati</taxon>
        <taxon>Pseudomonadota</taxon>
        <taxon>Betaproteobacteria</taxon>
        <taxon>Burkholderiales</taxon>
        <taxon>Burkholderiaceae</taxon>
        <taxon>Paraburkholderia</taxon>
    </lineage>
</organism>
<accession>A0A0P0RIL0</accession>
<sequence>MAKYLYEVSFSGGRSNPEFHIFIRNVTELNAKAGDYAGISNLCVISHTQNQKTVLALCARGLKKSREDLEVVEITRKTLASPNSSHRLFQELIDRLYLPFDTYPNIV</sequence>
<reference evidence="1 2" key="1">
    <citation type="journal article" date="2014" name="Genome Announc.">
        <title>Draft Genome Sequence of the Haloacid-Degrading Burkholderia caribensis Strain MBA4.</title>
        <authorList>
            <person name="Pan Y."/>
            <person name="Kong K.F."/>
            <person name="Tsang J.S."/>
        </authorList>
    </citation>
    <scope>NUCLEOTIDE SEQUENCE [LARGE SCALE GENOMIC DNA]</scope>
    <source>
        <strain evidence="1 2">MBA4</strain>
    </source>
</reference>
<dbReference type="KEGG" id="bcai:K788_00002560"/>
<dbReference type="AlphaFoldDB" id="A0A0P0RIL0"/>
<dbReference type="RefSeq" id="WP_035998167.1">
    <property type="nucleotide sequence ID" value="NZ_CP012747.1"/>
</dbReference>
<protein>
    <submittedName>
        <fullName evidence="1">Uncharacterized protein</fullName>
    </submittedName>
</protein>
<gene>
    <name evidence="1" type="ORF">K788_00002560</name>
</gene>
<evidence type="ECO:0000313" key="2">
    <source>
        <dbReference type="Proteomes" id="UP000019146"/>
    </source>
</evidence>
<name>A0A0P0RIL0_9BURK</name>
<dbReference type="GeneID" id="69972175"/>
<dbReference type="EMBL" id="CP012747">
    <property type="protein sequence ID" value="ALL68464.1"/>
    <property type="molecule type" value="Genomic_DNA"/>
</dbReference>
<proteinExistence type="predicted"/>
<dbReference type="Proteomes" id="UP000019146">
    <property type="component" value="Chromosome 2"/>
</dbReference>
<evidence type="ECO:0000313" key="1">
    <source>
        <dbReference type="EMBL" id="ALL68464.1"/>
    </source>
</evidence>